<evidence type="ECO:0000313" key="1">
    <source>
        <dbReference type="EMBL" id="KIF81646.1"/>
    </source>
</evidence>
<evidence type="ECO:0000313" key="4">
    <source>
        <dbReference type="Proteomes" id="UP000031572"/>
    </source>
</evidence>
<dbReference type="InterPro" id="IPR014845">
    <property type="entry name" value="GYD/TTHA1554"/>
</dbReference>
<dbReference type="OrthoDB" id="9796147at2"/>
<organism evidence="2 4">
    <name type="scientific">Noviherbaspirillum autotrophicum</name>
    <dbReference type="NCBI Taxonomy" id="709839"/>
    <lineage>
        <taxon>Bacteria</taxon>
        <taxon>Pseudomonadati</taxon>
        <taxon>Pseudomonadota</taxon>
        <taxon>Betaproteobacteria</taxon>
        <taxon>Burkholderiales</taxon>
        <taxon>Oxalobacteraceae</taxon>
        <taxon>Noviherbaspirillum</taxon>
    </lineage>
</organism>
<name>A0A0C1YN82_9BURK</name>
<dbReference type="EMBL" id="JWJG01000007">
    <property type="protein sequence ID" value="KIF84107.1"/>
    <property type="molecule type" value="Genomic_DNA"/>
</dbReference>
<dbReference type="EMBL" id="JWJG01000028">
    <property type="protein sequence ID" value="KIF81646.1"/>
    <property type="molecule type" value="Genomic_DNA"/>
</dbReference>
<comment type="caution">
    <text evidence="2">The sequence shown here is derived from an EMBL/GenBank/DDBJ whole genome shotgun (WGS) entry which is preliminary data.</text>
</comment>
<accession>A0A0C1YN82</accession>
<gene>
    <name evidence="3" type="ORF">TSA66_00745</name>
    <name evidence="1" type="ORF">TSA66_13955</name>
    <name evidence="2" type="ORF">TSA66_16290</name>
</gene>
<sequence length="133" mass="14344">MPKYLIQANYLTDGVKGLLKEGGTGRRDAVDELFKSMGGTVEAFYFAFGNEDVFIIADLPDNATAAALAIRVNAAGVTQCKTTVLLTPQEIDEAVTKTGTYRPPGYEIDQAEVAKWDSEGGHLARDSTGKRNQ</sequence>
<dbReference type="Proteomes" id="UP000031572">
    <property type="component" value="Unassembled WGS sequence"/>
</dbReference>
<dbReference type="Pfam" id="PF08734">
    <property type="entry name" value="GYD"/>
    <property type="match status" value="1"/>
</dbReference>
<evidence type="ECO:0000313" key="3">
    <source>
        <dbReference type="EMBL" id="KIF84107.1"/>
    </source>
</evidence>
<protein>
    <submittedName>
        <fullName evidence="2">GYD domain protein</fullName>
    </submittedName>
</protein>
<dbReference type="AlphaFoldDB" id="A0A0C1YN82"/>
<dbReference type="EMBL" id="JWJG01000028">
    <property type="protein sequence ID" value="KIF82007.1"/>
    <property type="molecule type" value="Genomic_DNA"/>
</dbReference>
<dbReference type="RefSeq" id="WP_040038575.1">
    <property type="nucleotide sequence ID" value="NZ_JWJG01000007.1"/>
</dbReference>
<keyword evidence="4" id="KW-1185">Reference proteome</keyword>
<evidence type="ECO:0000313" key="2">
    <source>
        <dbReference type="EMBL" id="KIF82007.1"/>
    </source>
</evidence>
<proteinExistence type="predicted"/>
<reference evidence="2 4" key="1">
    <citation type="submission" date="2014-12" db="EMBL/GenBank/DDBJ databases">
        <title>Denitrispirillum autotrophicum gen. nov., sp. nov., Denitrifying, Facultatively Autotrophic Bacteria Isolated from Rice Paddy Soil.</title>
        <authorList>
            <person name="Ishii S."/>
            <person name="Ashida N."/>
            <person name="Ohno H."/>
            <person name="Otsuka S."/>
            <person name="Yokota A."/>
            <person name="Senoo K."/>
        </authorList>
    </citation>
    <scope>NUCLEOTIDE SEQUENCE [LARGE SCALE GENOMIC DNA]</scope>
    <source>
        <strain evidence="2 4">TSA66</strain>
    </source>
</reference>